<evidence type="ECO:0000256" key="1">
    <source>
        <dbReference type="SAM" id="SignalP"/>
    </source>
</evidence>
<name>A0A249W1Q0_VIBPH</name>
<protein>
    <submittedName>
        <fullName evidence="2">Uncharacterized protein</fullName>
    </submittedName>
</protein>
<keyword evidence="1" id="KW-0732">Signal</keyword>
<keyword evidence="4" id="KW-1185">Reference proteome</keyword>
<sequence>MRALLISFFGLFLSLLAVSVGQESTSPETTHHYTVGSAFYDEDAQVSETPLAPPFHSFASLLNRNALRVHDSKSELDELDIGWFETLAPHWNRALSETPYLNAGLTAFLGLAKDFSYSKYQIGDGLGSNLIYRFIHAR</sequence>
<reference evidence="2" key="2">
    <citation type="submission" date="2017-09" db="EMBL/GenBank/DDBJ databases">
        <authorList>
            <person name="Ehlers B."/>
            <person name="Leendertz F.H."/>
        </authorList>
    </citation>
    <scope>NUCLEOTIDE SEQUENCE</scope>
    <source>
        <strain evidence="2">MAVP-26</strain>
    </source>
</reference>
<evidence type="ECO:0000313" key="4">
    <source>
        <dbReference type="Proteomes" id="UP000191946"/>
    </source>
</evidence>
<feature type="signal peptide" evidence="1">
    <location>
        <begin position="1"/>
        <end position="19"/>
    </location>
</feature>
<dbReference type="AlphaFoldDB" id="A0A249W1Q0"/>
<dbReference type="Proteomes" id="UP000191946">
    <property type="component" value="Unassembled WGS sequence"/>
</dbReference>
<dbReference type="RefSeq" id="WP_005499143.1">
    <property type="nucleotide sequence ID" value="NZ_CAMFGX010000001.1"/>
</dbReference>
<proteinExistence type="predicted"/>
<organism evidence="2">
    <name type="scientific">Vibrio parahaemolyticus</name>
    <dbReference type="NCBI Taxonomy" id="670"/>
    <lineage>
        <taxon>Bacteria</taxon>
        <taxon>Pseudomonadati</taxon>
        <taxon>Pseudomonadota</taxon>
        <taxon>Gammaproteobacteria</taxon>
        <taxon>Vibrionales</taxon>
        <taxon>Vibrionaceae</taxon>
        <taxon>Vibrio</taxon>
    </lineage>
</organism>
<reference evidence="3 4" key="1">
    <citation type="submission" date="2015-08" db="EMBL/GenBank/DDBJ databases">
        <title>Draft Genome Sequences of Vibrio parahaemolyticus Strains.</title>
        <authorList>
            <person name="Gonzalez-Escalona N."/>
            <person name="DePaola A."/>
        </authorList>
    </citation>
    <scope>NUCLEOTIDE SEQUENCE [LARGE SCALE GENOMIC DNA]</scope>
    <source>
        <strain evidence="3 4">CFSAN001621</strain>
    </source>
</reference>
<feature type="chain" id="PRO_5044570438" evidence="1">
    <location>
        <begin position="20"/>
        <end position="138"/>
    </location>
</feature>
<evidence type="ECO:0000313" key="3">
    <source>
        <dbReference type="EMBL" id="OQJ98744.1"/>
    </source>
</evidence>
<gene>
    <name evidence="3" type="ORF">AKG60_11930</name>
    <name evidence="2" type="ORF">YA91_05185</name>
</gene>
<dbReference type="EMBL" id="CP023247">
    <property type="protein sequence ID" value="ASZ50001.1"/>
    <property type="molecule type" value="Genomic_DNA"/>
</dbReference>
<evidence type="ECO:0000313" key="2">
    <source>
        <dbReference type="EMBL" id="ASZ50001.1"/>
    </source>
</evidence>
<dbReference type="EMBL" id="LHQV01000015">
    <property type="protein sequence ID" value="OQJ98744.1"/>
    <property type="molecule type" value="Genomic_DNA"/>
</dbReference>
<accession>A0A249W1Q0</accession>